<evidence type="ECO:0000259" key="4">
    <source>
        <dbReference type="Pfam" id="PF01613"/>
    </source>
</evidence>
<keyword evidence="7" id="KW-1185">Reference proteome</keyword>
<protein>
    <submittedName>
        <fullName evidence="5">Flavin reductase family protein</fullName>
    </submittedName>
</protein>
<comment type="cofactor">
    <cofactor evidence="1">
        <name>FMN</name>
        <dbReference type="ChEBI" id="CHEBI:58210"/>
    </cofactor>
</comment>
<dbReference type="InterPro" id="IPR002563">
    <property type="entry name" value="Flavin_Rdtase-like_dom"/>
</dbReference>
<feature type="domain" description="Flavin reductase like" evidence="4">
    <location>
        <begin position="10"/>
        <end position="155"/>
    </location>
</feature>
<dbReference type="Proteomes" id="UP000479293">
    <property type="component" value="Unassembled WGS sequence"/>
</dbReference>
<evidence type="ECO:0000313" key="6">
    <source>
        <dbReference type="EMBL" id="MPR37293.1"/>
    </source>
</evidence>
<dbReference type="InterPro" id="IPR052174">
    <property type="entry name" value="Flavoredoxin"/>
</dbReference>
<dbReference type="InterPro" id="IPR012349">
    <property type="entry name" value="Split_barrel_FMN-bd"/>
</dbReference>
<comment type="similarity">
    <text evidence="3">Belongs to the flavoredoxin family.</text>
</comment>
<dbReference type="PANTHER" id="PTHR43567:SF1">
    <property type="entry name" value="FLAVOREDOXIN"/>
    <property type="match status" value="1"/>
</dbReference>
<proteinExistence type="inferred from homology"/>
<evidence type="ECO:0000313" key="5">
    <source>
        <dbReference type="EMBL" id="MPR36717.1"/>
    </source>
</evidence>
<gene>
    <name evidence="5" type="ORF">GBK04_26140</name>
    <name evidence="6" type="ORF">GBK04_29190</name>
</gene>
<dbReference type="PANTHER" id="PTHR43567">
    <property type="entry name" value="FLAVOREDOXIN-RELATED-RELATED"/>
    <property type="match status" value="1"/>
</dbReference>
<dbReference type="EMBL" id="WHLY01000004">
    <property type="protein sequence ID" value="MPR37293.1"/>
    <property type="molecule type" value="Genomic_DNA"/>
</dbReference>
<comment type="caution">
    <text evidence="5">The sequence shown here is derived from an EMBL/GenBank/DDBJ whole genome shotgun (WGS) entry which is preliminary data.</text>
</comment>
<dbReference type="Pfam" id="PF01613">
    <property type="entry name" value="Flavin_Reduct"/>
    <property type="match status" value="1"/>
</dbReference>
<evidence type="ECO:0000256" key="2">
    <source>
        <dbReference type="ARBA" id="ARBA00022630"/>
    </source>
</evidence>
<dbReference type="Gene3D" id="2.30.110.10">
    <property type="entry name" value="Electron Transport, Fmn-binding Protein, Chain A"/>
    <property type="match status" value="1"/>
</dbReference>
<sequence>MHKTCKPAMLYFGTPVVLISTTNENGTINLAPMSSIFWLGWRCVIGLGRGSKTTDNLIRTKECVLNLPSVDQVNAVDKLALTTGSEIVPAGKIRRGYTYVPNKFEIAGVSPVVSEVVSTPGVRECPVCLKALVRKIHPVGEDDEVIKGRIVNIELEIVNVRLHSEILQDGQSNRIDPNKWRPLIMSFQHFYGLGDQIHPSRMAEIPEGLYKMDQNRP</sequence>
<name>A0A7C9BLP3_9BACT</name>
<keyword evidence="2" id="KW-0285">Flavoprotein</keyword>
<accession>A0A7C9BLP3</accession>
<dbReference type="GO" id="GO:0010181">
    <property type="term" value="F:FMN binding"/>
    <property type="evidence" value="ECO:0007669"/>
    <property type="project" value="InterPro"/>
</dbReference>
<dbReference type="RefSeq" id="WP_152764874.1">
    <property type="nucleotide sequence ID" value="NZ_WHLY01000002.1"/>
</dbReference>
<evidence type="ECO:0000256" key="3">
    <source>
        <dbReference type="ARBA" id="ARBA00038054"/>
    </source>
</evidence>
<organism evidence="5 7">
    <name type="scientific">Salmonirosea aquatica</name>
    <dbReference type="NCBI Taxonomy" id="2654236"/>
    <lineage>
        <taxon>Bacteria</taxon>
        <taxon>Pseudomonadati</taxon>
        <taxon>Bacteroidota</taxon>
        <taxon>Cytophagia</taxon>
        <taxon>Cytophagales</taxon>
        <taxon>Spirosomataceae</taxon>
        <taxon>Salmonirosea</taxon>
    </lineage>
</organism>
<dbReference type="GO" id="GO:0016646">
    <property type="term" value="F:oxidoreductase activity, acting on the CH-NH group of donors, NAD or NADP as acceptor"/>
    <property type="evidence" value="ECO:0007669"/>
    <property type="project" value="UniProtKB-ARBA"/>
</dbReference>
<dbReference type="EMBL" id="WHLY01000002">
    <property type="protein sequence ID" value="MPR36717.1"/>
    <property type="molecule type" value="Genomic_DNA"/>
</dbReference>
<reference evidence="5 7" key="1">
    <citation type="submission" date="2019-10" db="EMBL/GenBank/DDBJ databases">
        <title>Draft Genome Sequence of Cytophagaceae sp. SJW1-29.</title>
        <authorList>
            <person name="Choi A."/>
        </authorList>
    </citation>
    <scope>NUCLEOTIDE SEQUENCE [LARGE SCALE GENOMIC DNA]</scope>
    <source>
        <strain evidence="5 7">SJW1-29</strain>
    </source>
</reference>
<dbReference type="AlphaFoldDB" id="A0A7C9BLP3"/>
<evidence type="ECO:0000313" key="7">
    <source>
        <dbReference type="Proteomes" id="UP000479293"/>
    </source>
</evidence>
<evidence type="ECO:0000256" key="1">
    <source>
        <dbReference type="ARBA" id="ARBA00001917"/>
    </source>
</evidence>
<dbReference type="SUPFAM" id="SSF50475">
    <property type="entry name" value="FMN-binding split barrel"/>
    <property type="match status" value="1"/>
</dbReference>